<accession>A0A5M6IKZ7</accession>
<sequence>MSGVVQHGGASVYSPGLVGQPTASGRRFRPTEHVAASKSLPLGSTARVTNLRTGRSAVVEVVDRGPYVRGRIIDLSPAAASALGMDRHGIAYVMVEPVPAR</sequence>
<gene>
    <name evidence="3" type="primary">rlpA</name>
    <name evidence="7" type="ORF">F1189_26825</name>
</gene>
<dbReference type="PANTHER" id="PTHR34183:SF8">
    <property type="entry name" value="ENDOLYTIC PEPTIDOGLYCAN TRANSGLYCOSYLASE RLPA-RELATED"/>
    <property type="match status" value="1"/>
</dbReference>
<dbReference type="Proteomes" id="UP000325255">
    <property type="component" value="Unassembled WGS sequence"/>
</dbReference>
<organism evidence="7 8">
    <name type="scientific">Rhodovastum atsumiense</name>
    <dbReference type="NCBI Taxonomy" id="504468"/>
    <lineage>
        <taxon>Bacteria</taxon>
        <taxon>Pseudomonadati</taxon>
        <taxon>Pseudomonadota</taxon>
        <taxon>Alphaproteobacteria</taxon>
        <taxon>Acetobacterales</taxon>
        <taxon>Acetobacteraceae</taxon>
        <taxon>Rhodovastum</taxon>
    </lineage>
</organism>
<dbReference type="PANTHER" id="PTHR34183">
    <property type="entry name" value="ENDOLYTIC PEPTIDOGLYCAN TRANSGLYCOSYLASE RLPA"/>
    <property type="match status" value="1"/>
</dbReference>
<dbReference type="Gene3D" id="2.40.40.10">
    <property type="entry name" value="RlpA-like domain"/>
    <property type="match status" value="1"/>
</dbReference>
<keyword evidence="2 3" id="KW-0961">Cell wall biogenesis/degradation</keyword>
<dbReference type="OrthoDB" id="9779128at2"/>
<keyword evidence="8" id="KW-1185">Reference proteome</keyword>
<dbReference type="EMBL" id="VWPK01000065">
    <property type="protein sequence ID" value="KAA5608904.1"/>
    <property type="molecule type" value="Genomic_DNA"/>
</dbReference>
<dbReference type="InterPro" id="IPR034718">
    <property type="entry name" value="RlpA"/>
</dbReference>
<evidence type="ECO:0000256" key="3">
    <source>
        <dbReference type="HAMAP-Rule" id="MF_02071"/>
    </source>
</evidence>
<evidence type="ECO:0000256" key="4">
    <source>
        <dbReference type="RuleBase" id="RU003495"/>
    </source>
</evidence>
<evidence type="ECO:0000313" key="7">
    <source>
        <dbReference type="EMBL" id="KAA5608904.1"/>
    </source>
</evidence>
<evidence type="ECO:0000256" key="1">
    <source>
        <dbReference type="ARBA" id="ARBA00023239"/>
    </source>
</evidence>
<comment type="function">
    <text evidence="3">Lytic transglycosylase with a strong preference for naked glycan strands that lack stem peptides.</text>
</comment>
<dbReference type="GO" id="GO:0008932">
    <property type="term" value="F:lytic endotransglycosylase activity"/>
    <property type="evidence" value="ECO:0007669"/>
    <property type="project" value="UniProtKB-UniRule"/>
</dbReference>
<dbReference type="Pfam" id="PF03330">
    <property type="entry name" value="DPBB_1"/>
    <property type="match status" value="1"/>
</dbReference>
<evidence type="ECO:0000259" key="6">
    <source>
        <dbReference type="Pfam" id="PF03330"/>
    </source>
</evidence>
<evidence type="ECO:0000313" key="8">
    <source>
        <dbReference type="Proteomes" id="UP000325255"/>
    </source>
</evidence>
<dbReference type="InterPro" id="IPR009009">
    <property type="entry name" value="RlpA-like_DPBB"/>
</dbReference>
<keyword evidence="1 3" id="KW-0456">Lyase</keyword>
<dbReference type="InterPro" id="IPR012997">
    <property type="entry name" value="RplA"/>
</dbReference>
<feature type="domain" description="RlpA-like protein double-psi beta-barrel" evidence="6">
    <location>
        <begin position="6"/>
        <end position="94"/>
    </location>
</feature>
<dbReference type="GO" id="GO:0000270">
    <property type="term" value="P:peptidoglycan metabolic process"/>
    <property type="evidence" value="ECO:0007669"/>
    <property type="project" value="UniProtKB-UniRule"/>
</dbReference>
<dbReference type="HAMAP" id="MF_02071">
    <property type="entry name" value="RlpA"/>
    <property type="match status" value="1"/>
</dbReference>
<evidence type="ECO:0000256" key="5">
    <source>
        <dbReference type="SAM" id="MobiDB-lite"/>
    </source>
</evidence>
<dbReference type="GO" id="GO:0071555">
    <property type="term" value="P:cell wall organization"/>
    <property type="evidence" value="ECO:0007669"/>
    <property type="project" value="UniProtKB-KW"/>
</dbReference>
<dbReference type="SUPFAM" id="SSF50685">
    <property type="entry name" value="Barwin-like endoglucanases"/>
    <property type="match status" value="1"/>
</dbReference>
<dbReference type="CDD" id="cd22268">
    <property type="entry name" value="DPBB_RlpA-like"/>
    <property type="match status" value="1"/>
</dbReference>
<reference evidence="7 8" key="1">
    <citation type="submission" date="2019-09" db="EMBL/GenBank/DDBJ databases">
        <title>Genome sequence of Rhodovastum atsumiense, a diverse member of the Acetobacteraceae family of non-sulfur purple photosynthetic bacteria.</title>
        <authorList>
            <person name="Meyer T."/>
            <person name="Kyndt J."/>
        </authorList>
    </citation>
    <scope>NUCLEOTIDE SEQUENCE [LARGE SCALE GENOMIC DNA]</scope>
    <source>
        <strain evidence="7 8">DSM 21279</strain>
    </source>
</reference>
<dbReference type="InterPro" id="IPR036908">
    <property type="entry name" value="RlpA-like_sf"/>
</dbReference>
<dbReference type="NCBIfam" id="TIGR00413">
    <property type="entry name" value="rlpA"/>
    <property type="match status" value="1"/>
</dbReference>
<proteinExistence type="inferred from homology"/>
<comment type="similarity">
    <text evidence="3 4">Belongs to the RlpA family.</text>
</comment>
<evidence type="ECO:0000256" key="2">
    <source>
        <dbReference type="ARBA" id="ARBA00023316"/>
    </source>
</evidence>
<dbReference type="AlphaFoldDB" id="A0A5M6IKZ7"/>
<feature type="region of interest" description="Disordered" evidence="5">
    <location>
        <begin position="1"/>
        <end position="40"/>
    </location>
</feature>
<protein>
    <recommendedName>
        <fullName evidence="3">Endolytic peptidoglycan transglycosylase RlpA</fullName>
        <ecNumber evidence="3">4.2.2.-</ecNumber>
    </recommendedName>
</protein>
<dbReference type="EC" id="4.2.2.-" evidence="3"/>
<name>A0A5M6IKZ7_9PROT</name>
<comment type="caution">
    <text evidence="7">The sequence shown here is derived from an EMBL/GenBank/DDBJ whole genome shotgun (WGS) entry which is preliminary data.</text>
</comment>